<dbReference type="Proteomes" id="UP000199012">
    <property type="component" value="Unassembled WGS sequence"/>
</dbReference>
<dbReference type="Gene3D" id="3.30.70.360">
    <property type="match status" value="1"/>
</dbReference>
<proteinExistence type="predicted"/>
<dbReference type="Gene3D" id="3.40.630.10">
    <property type="entry name" value="Zn peptidases"/>
    <property type="match status" value="1"/>
</dbReference>
<organism evidence="5 6">
    <name type="scientific">Cellulomonas marina</name>
    <dbReference type="NCBI Taxonomy" id="988821"/>
    <lineage>
        <taxon>Bacteria</taxon>
        <taxon>Bacillati</taxon>
        <taxon>Actinomycetota</taxon>
        <taxon>Actinomycetes</taxon>
        <taxon>Micrococcales</taxon>
        <taxon>Cellulomonadaceae</taxon>
        <taxon>Cellulomonas</taxon>
    </lineage>
</organism>
<dbReference type="PANTHER" id="PTHR43270">
    <property type="entry name" value="BETA-ALA-HIS DIPEPTIDASE"/>
    <property type="match status" value="1"/>
</dbReference>
<accession>A0A1I0ZVM6</accession>
<evidence type="ECO:0000256" key="3">
    <source>
        <dbReference type="ARBA" id="ARBA00022801"/>
    </source>
</evidence>
<dbReference type="EMBL" id="FOKA01000013">
    <property type="protein sequence ID" value="SFB29824.1"/>
    <property type="molecule type" value="Genomic_DNA"/>
</dbReference>
<dbReference type="RefSeq" id="WP_090033892.1">
    <property type="nucleotide sequence ID" value="NZ_BONM01000016.1"/>
</dbReference>
<evidence type="ECO:0000259" key="4">
    <source>
        <dbReference type="Pfam" id="PF07687"/>
    </source>
</evidence>
<dbReference type="InterPro" id="IPR051458">
    <property type="entry name" value="Cyt/Met_Dipeptidase"/>
</dbReference>
<evidence type="ECO:0000256" key="2">
    <source>
        <dbReference type="ARBA" id="ARBA00022723"/>
    </source>
</evidence>
<dbReference type="PANTHER" id="PTHR43270:SF12">
    <property type="entry name" value="SUCCINYL-DIAMINOPIMELATE DESUCCINYLASE"/>
    <property type="match status" value="1"/>
</dbReference>
<evidence type="ECO:0000313" key="5">
    <source>
        <dbReference type="EMBL" id="SFB29824.1"/>
    </source>
</evidence>
<name>A0A1I0ZVM6_9CELL</name>
<keyword evidence="2" id="KW-0479">Metal-binding</keyword>
<keyword evidence="3" id="KW-0378">Hydrolase</keyword>
<dbReference type="GO" id="GO:0046872">
    <property type="term" value="F:metal ion binding"/>
    <property type="evidence" value="ECO:0007669"/>
    <property type="project" value="UniProtKB-KW"/>
</dbReference>
<dbReference type="InterPro" id="IPR002933">
    <property type="entry name" value="Peptidase_M20"/>
</dbReference>
<feature type="domain" description="Peptidase M20 dimerisation" evidence="4">
    <location>
        <begin position="66"/>
        <end position="222"/>
    </location>
</feature>
<protein>
    <submittedName>
        <fullName evidence="5">Peptidase family M20/M25/M40</fullName>
    </submittedName>
</protein>
<dbReference type="GO" id="GO:0006508">
    <property type="term" value="P:proteolysis"/>
    <property type="evidence" value="ECO:0007669"/>
    <property type="project" value="UniProtKB-KW"/>
</dbReference>
<dbReference type="OrthoDB" id="9761532at2"/>
<sequence>MRAHLAATGRDVPAVNLKLLVEGEEEQSSPHLAGLVERFRPRLDADLVVLSDTLLWRADAPAVCLGIRGVLSAELEVYGPERDAHSGAVSGPAPSAVLALCRLVAALVGPDGRIALPRFYDDVLPPDESERAAIAALPYSDEDWLARSETRSVGGEEGYSVLERLWLRPALEVTSVVAGDVEGPLRAVTPAVARAAMSIRTVPGQRVERVAEALRTFVADTLGPSVPHALQIALETAQEAYRTPDDVPAVAALRQAIAEGFGREVGQMRNGGGAPADLLASSLGAPVVFFGTGLVEDHWHDSDESVRVDLLHAGTATLALLSSRLAEG</sequence>
<dbReference type="AlphaFoldDB" id="A0A1I0ZVM6"/>
<evidence type="ECO:0000313" key="6">
    <source>
        <dbReference type="Proteomes" id="UP000199012"/>
    </source>
</evidence>
<reference evidence="6" key="1">
    <citation type="submission" date="2016-10" db="EMBL/GenBank/DDBJ databases">
        <authorList>
            <person name="Varghese N."/>
            <person name="Submissions S."/>
        </authorList>
    </citation>
    <scope>NUCLEOTIDE SEQUENCE [LARGE SCALE GENOMIC DNA]</scope>
    <source>
        <strain evidence="6">CGMCC 4.6945</strain>
    </source>
</reference>
<dbReference type="SUPFAM" id="SSF53187">
    <property type="entry name" value="Zn-dependent exopeptidases"/>
    <property type="match status" value="1"/>
</dbReference>
<dbReference type="STRING" id="988821.SAMN05421867_11338"/>
<keyword evidence="1" id="KW-0645">Protease</keyword>
<evidence type="ECO:0000256" key="1">
    <source>
        <dbReference type="ARBA" id="ARBA00022670"/>
    </source>
</evidence>
<dbReference type="InterPro" id="IPR011650">
    <property type="entry name" value="Peptidase_M20_dimer"/>
</dbReference>
<gene>
    <name evidence="5" type="ORF">SAMN05421867_11338</name>
</gene>
<keyword evidence="6" id="KW-1185">Reference proteome</keyword>
<dbReference type="Pfam" id="PF01546">
    <property type="entry name" value="Peptidase_M20"/>
    <property type="match status" value="1"/>
</dbReference>
<dbReference type="GO" id="GO:0008233">
    <property type="term" value="F:peptidase activity"/>
    <property type="evidence" value="ECO:0007669"/>
    <property type="project" value="UniProtKB-KW"/>
</dbReference>
<dbReference type="Pfam" id="PF07687">
    <property type="entry name" value="M20_dimer"/>
    <property type="match status" value="1"/>
</dbReference>